<dbReference type="Proteomes" id="UP001152799">
    <property type="component" value="Chromosome 1"/>
</dbReference>
<keyword evidence="6" id="KW-1185">Reference proteome</keyword>
<dbReference type="InterPro" id="IPR045806">
    <property type="entry name" value="BAMBI_C"/>
</dbReference>
<dbReference type="Pfam" id="PF06211">
    <property type="entry name" value="BAMBI"/>
    <property type="match status" value="1"/>
</dbReference>
<evidence type="ECO:0000259" key="3">
    <source>
        <dbReference type="Pfam" id="PF06211"/>
    </source>
</evidence>
<proteinExistence type="predicted"/>
<organism evidence="5 6">
    <name type="scientific">Ceutorhynchus assimilis</name>
    <name type="common">cabbage seed weevil</name>
    <dbReference type="NCBI Taxonomy" id="467358"/>
    <lineage>
        <taxon>Eukaryota</taxon>
        <taxon>Metazoa</taxon>
        <taxon>Ecdysozoa</taxon>
        <taxon>Arthropoda</taxon>
        <taxon>Hexapoda</taxon>
        <taxon>Insecta</taxon>
        <taxon>Pterygota</taxon>
        <taxon>Neoptera</taxon>
        <taxon>Endopterygota</taxon>
        <taxon>Coleoptera</taxon>
        <taxon>Polyphaga</taxon>
        <taxon>Cucujiformia</taxon>
        <taxon>Curculionidae</taxon>
        <taxon>Ceutorhynchinae</taxon>
        <taxon>Ceutorhynchus</taxon>
    </lineage>
</organism>
<dbReference type="AlphaFoldDB" id="A0A9P0GLR3"/>
<feature type="domain" description="BMP and activin membrane-bound inhibitor N-terminal" evidence="3">
    <location>
        <begin position="51"/>
        <end position="138"/>
    </location>
</feature>
<reference evidence="5" key="1">
    <citation type="submission" date="2022-01" db="EMBL/GenBank/DDBJ databases">
        <authorList>
            <person name="King R."/>
        </authorList>
    </citation>
    <scope>NUCLEOTIDE SEQUENCE</scope>
</reference>
<dbReference type="InterPro" id="IPR045860">
    <property type="entry name" value="Snake_toxin-like_sf"/>
</dbReference>
<dbReference type="OrthoDB" id="5914644at2759"/>
<evidence type="ECO:0008006" key="7">
    <source>
        <dbReference type="Google" id="ProtNLM"/>
    </source>
</evidence>
<keyword evidence="1" id="KW-0472">Membrane</keyword>
<dbReference type="Gene3D" id="2.10.60.10">
    <property type="entry name" value="CD59"/>
    <property type="match status" value="1"/>
</dbReference>
<dbReference type="Pfam" id="PF19337">
    <property type="entry name" value="BAMBI_C"/>
    <property type="match status" value="1"/>
</dbReference>
<evidence type="ECO:0000313" key="5">
    <source>
        <dbReference type="EMBL" id="CAH1121297.1"/>
    </source>
</evidence>
<accession>A0A9P0GLR3</accession>
<keyword evidence="1" id="KW-0812">Transmembrane</keyword>
<feature type="domain" description="BMP and activin membrane-bound inhibitor C-terminal" evidence="4">
    <location>
        <begin position="169"/>
        <end position="214"/>
    </location>
</feature>
<dbReference type="EMBL" id="OU892277">
    <property type="protein sequence ID" value="CAH1121297.1"/>
    <property type="molecule type" value="Genomic_DNA"/>
</dbReference>
<keyword evidence="2" id="KW-0732">Signal</keyword>
<feature type="chain" id="PRO_5040495074" description="BMP and activin membrane-bound inhibitor homolog" evidence="2">
    <location>
        <begin position="27"/>
        <end position="348"/>
    </location>
</feature>
<feature type="transmembrane region" description="Helical" evidence="1">
    <location>
        <begin position="175"/>
        <end position="200"/>
    </location>
</feature>
<keyword evidence="1" id="KW-1133">Transmembrane helix</keyword>
<evidence type="ECO:0000256" key="1">
    <source>
        <dbReference type="SAM" id="Phobius"/>
    </source>
</evidence>
<protein>
    <recommendedName>
        <fullName evidence="7">BMP and activin membrane-bound inhibitor homolog</fullName>
    </recommendedName>
</protein>
<evidence type="ECO:0000313" key="6">
    <source>
        <dbReference type="Proteomes" id="UP001152799"/>
    </source>
</evidence>
<name>A0A9P0GLR3_9CUCU</name>
<sequence length="348" mass="39375">MSRHLNKDIMLILISIFLSVIISGFAQEESVSINRPRVRTPQQPWDELKTDQVRCFCNLPSCVATGYMCKSSSGDCFSDLLDSSRGSAYRGRHGCIEYLSESKRSRCPITDKDGQVHTPNKEHPRSLLVCCRKDMCNHIDNPITKNLLNNSLDEDSEAKFQHQDLEPFLYSNSEVWFRAATIAVPICGAVILFALIALAVKMLKKENQNLLHHKLGSAMYVPSDQKQGKWSENPYKPSTVKRPFYHQAHPHSFVSGQDDDLQNRQFQIPLLVTNEIRDFSNLNSSANAVNESKNDTNAKFNLMHCESNSSRSIIMEIGKSTPDYSLAANINLNSEEEKFCTNDKTFMS</sequence>
<dbReference type="CDD" id="cd23576">
    <property type="entry name" value="TFP_LU_ECD_BAMBI"/>
    <property type="match status" value="1"/>
</dbReference>
<gene>
    <name evidence="5" type="ORF">CEUTPL_LOCUS418</name>
</gene>
<feature type="signal peptide" evidence="2">
    <location>
        <begin position="1"/>
        <end position="26"/>
    </location>
</feature>
<evidence type="ECO:0000259" key="4">
    <source>
        <dbReference type="Pfam" id="PF19337"/>
    </source>
</evidence>
<dbReference type="InterPro" id="IPR045807">
    <property type="entry name" value="BAMBI_N"/>
</dbReference>
<evidence type="ECO:0000256" key="2">
    <source>
        <dbReference type="SAM" id="SignalP"/>
    </source>
</evidence>
<dbReference type="SUPFAM" id="SSF57302">
    <property type="entry name" value="Snake toxin-like"/>
    <property type="match status" value="1"/>
</dbReference>